<dbReference type="OrthoDB" id="1928104at2759"/>
<dbReference type="Proteomes" id="UP000639772">
    <property type="component" value="Unassembled WGS sequence"/>
</dbReference>
<protein>
    <recommendedName>
        <fullName evidence="2">DUF1771 domain-containing protein</fullName>
    </recommendedName>
</protein>
<organism evidence="3 4">
    <name type="scientific">Vanilla planifolia</name>
    <name type="common">Vanilla</name>
    <dbReference type="NCBI Taxonomy" id="51239"/>
    <lineage>
        <taxon>Eukaryota</taxon>
        <taxon>Viridiplantae</taxon>
        <taxon>Streptophyta</taxon>
        <taxon>Embryophyta</taxon>
        <taxon>Tracheophyta</taxon>
        <taxon>Spermatophyta</taxon>
        <taxon>Magnoliopsida</taxon>
        <taxon>Liliopsida</taxon>
        <taxon>Asparagales</taxon>
        <taxon>Orchidaceae</taxon>
        <taxon>Vanilloideae</taxon>
        <taxon>Vanilleae</taxon>
        <taxon>Vanilla</taxon>
    </lineage>
</organism>
<feature type="region of interest" description="Disordered" evidence="1">
    <location>
        <begin position="65"/>
        <end position="89"/>
    </location>
</feature>
<comment type="caution">
    <text evidence="3">The sequence shown here is derived from an EMBL/GenBank/DDBJ whole genome shotgun (WGS) entry which is preliminary data.</text>
</comment>
<proteinExistence type="predicted"/>
<reference evidence="3 4" key="1">
    <citation type="journal article" date="2020" name="Nat. Food">
        <title>A phased Vanilla planifolia genome enables genetic improvement of flavour and production.</title>
        <authorList>
            <person name="Hasing T."/>
            <person name="Tang H."/>
            <person name="Brym M."/>
            <person name="Khazi F."/>
            <person name="Huang T."/>
            <person name="Chambers A.H."/>
        </authorList>
    </citation>
    <scope>NUCLEOTIDE SEQUENCE [LARGE SCALE GENOMIC DNA]</scope>
    <source>
        <tissue evidence="3">Leaf</tissue>
    </source>
</reference>
<dbReference type="SMART" id="SM01162">
    <property type="entry name" value="DUF1771"/>
    <property type="match status" value="1"/>
</dbReference>
<dbReference type="InterPro" id="IPR056254">
    <property type="entry name" value="At5g58720/SDE5-like_UBA-like"/>
</dbReference>
<dbReference type="Pfam" id="PF24767">
    <property type="entry name" value="UBA_At5g58720"/>
    <property type="match status" value="1"/>
</dbReference>
<evidence type="ECO:0000313" key="4">
    <source>
        <dbReference type="Proteomes" id="UP000639772"/>
    </source>
</evidence>
<evidence type="ECO:0000256" key="1">
    <source>
        <dbReference type="SAM" id="MobiDB-lite"/>
    </source>
</evidence>
<name>A0A835RXW8_VANPL</name>
<sequence length="490" mass="55093">MASTGSCVVGADDVHLKALYDAFCSSCTLEDIALAYIKAGHNVDKAGEILCKLHGSNLGDASRDFEDEASLKHPQETSDKGHTVSSIPLDRKYNGRKHKKVSASGGTVSSFLGKDYLRFSSSVYEPSQAMKPPKVSVFVPLATDSEVGTVEEQNFPVNVSRQIPTNADVEEFLFSMLGDGFKLSMDNIRVVLGNCGYNAKQSMEKLLSISEKRLYDGKPAVNRTNMETSCHEVECKKLPSESRSAESRSWDKNKKNLSREVLESLFIVADRFEEEPRIKRLELGINRTRVIGQKPVTKPFEEFALCHLPEIELTQPASSNHDEDNYQVLRKAAKQHWNMMKLYYEAAVDAFTKGDHAQASYCLEQGKNNYQLAREADEKSTDMILERREQDEKEGELFLDLQAQSANQSIQLLKLHLLSLAGIPSFRCLKVTVHTDDDGTSRGRRRREMVLKFLENESIRWTKVEGSPGKILIPLDEIDRNKLNFKADES</sequence>
<gene>
    <name evidence="3" type="ORF">HPP92_004661</name>
</gene>
<dbReference type="EMBL" id="JADCNM010000002">
    <property type="protein sequence ID" value="KAG0493667.1"/>
    <property type="molecule type" value="Genomic_DNA"/>
</dbReference>
<dbReference type="AlphaFoldDB" id="A0A835RXW8"/>
<evidence type="ECO:0000259" key="2">
    <source>
        <dbReference type="SMART" id="SM01162"/>
    </source>
</evidence>
<dbReference type="PANTHER" id="PTHR47872:SF1">
    <property type="entry name" value="NUCLEAR RNA EXPORT FACTOR SDE5-RELATED"/>
    <property type="match status" value="1"/>
</dbReference>
<feature type="domain" description="DUF1771" evidence="2">
    <location>
        <begin position="325"/>
        <end position="390"/>
    </location>
</feature>
<feature type="compositionally biased region" description="Basic and acidic residues" evidence="1">
    <location>
        <begin position="65"/>
        <end position="82"/>
    </location>
</feature>
<dbReference type="InterPro" id="IPR013899">
    <property type="entry name" value="DUF1771"/>
</dbReference>
<accession>A0A835RXW8</accession>
<dbReference type="PANTHER" id="PTHR47872">
    <property type="entry name" value="NUCLEAR RNA EXPORT FACTOR SDE5-RELATED"/>
    <property type="match status" value="1"/>
</dbReference>
<dbReference type="Pfam" id="PF08590">
    <property type="entry name" value="DUF1771"/>
    <property type="match status" value="1"/>
</dbReference>
<evidence type="ECO:0000313" key="3">
    <source>
        <dbReference type="EMBL" id="KAG0493667.1"/>
    </source>
</evidence>